<dbReference type="InterPro" id="IPR002350">
    <property type="entry name" value="Kazal_dom"/>
</dbReference>
<dbReference type="GeneTree" id="ENSGT00400000023784"/>
<dbReference type="CDD" id="cd00104">
    <property type="entry name" value="KAZAL_FS"/>
    <property type="match status" value="1"/>
</dbReference>
<dbReference type="Proteomes" id="UP000694385">
    <property type="component" value="Unassembled WGS sequence"/>
</dbReference>
<dbReference type="SMART" id="SM00280">
    <property type="entry name" value="KAZAL"/>
    <property type="match status" value="1"/>
</dbReference>
<dbReference type="AlphaFoldDB" id="A0A8C5L737"/>
<dbReference type="PANTHER" id="PTHR21312:SF36">
    <property type="entry name" value="SERINE PROTEASE INHIBITOR KAZAL-TYPE 13"/>
    <property type="match status" value="1"/>
</dbReference>
<protein>
    <submittedName>
        <fullName evidence="3">Serine peptidase inhibitor, Kazal type 13</fullName>
    </submittedName>
</protein>
<evidence type="ECO:0000313" key="4">
    <source>
        <dbReference type="Proteomes" id="UP000694385"/>
    </source>
</evidence>
<dbReference type="PROSITE" id="PS00282">
    <property type="entry name" value="KAZAL_1"/>
    <property type="match status" value="1"/>
</dbReference>
<evidence type="ECO:0000256" key="1">
    <source>
        <dbReference type="SAM" id="Phobius"/>
    </source>
</evidence>
<dbReference type="Ensembl" id="ENSJJAT00000026320.1">
    <property type="protein sequence ID" value="ENSJJAP00000019783.1"/>
    <property type="gene ID" value="ENSJJAG00000020648.1"/>
</dbReference>
<keyword evidence="1" id="KW-0812">Transmembrane</keyword>
<name>A0A8C5L737_JACJA</name>
<dbReference type="PANTHER" id="PTHR21312">
    <property type="entry name" value="SERINE PROTEASE INHIBITOR"/>
    <property type="match status" value="1"/>
</dbReference>
<dbReference type="OMA" id="FFCVEQW"/>
<keyword evidence="4" id="KW-1185">Reference proteome</keyword>
<sequence>MISTGCSPYKIMFILVFSNLVHTAFSAFFKPRNNSKWPKPPCKIYYPVDPLYEANCPDVESIVCASNGVTYKNECFFCIEQWEFGFHIEFSKYGRCD</sequence>
<keyword evidence="1" id="KW-0472">Membrane</keyword>
<reference evidence="3" key="2">
    <citation type="submission" date="2025-09" db="UniProtKB">
        <authorList>
            <consortium name="Ensembl"/>
        </authorList>
    </citation>
    <scope>IDENTIFICATION</scope>
</reference>
<dbReference type="Pfam" id="PF00050">
    <property type="entry name" value="Kazal_1"/>
    <property type="match status" value="1"/>
</dbReference>
<organism evidence="3 4">
    <name type="scientific">Jaculus jaculus</name>
    <name type="common">Lesser Egyptian jerboa</name>
    <dbReference type="NCBI Taxonomy" id="51337"/>
    <lineage>
        <taxon>Eukaryota</taxon>
        <taxon>Metazoa</taxon>
        <taxon>Chordata</taxon>
        <taxon>Craniata</taxon>
        <taxon>Vertebrata</taxon>
        <taxon>Euteleostomi</taxon>
        <taxon>Mammalia</taxon>
        <taxon>Eutheria</taxon>
        <taxon>Euarchontoglires</taxon>
        <taxon>Glires</taxon>
        <taxon>Rodentia</taxon>
        <taxon>Myomorpha</taxon>
        <taxon>Dipodoidea</taxon>
        <taxon>Dipodidae</taxon>
        <taxon>Dipodinae</taxon>
        <taxon>Jaculus</taxon>
    </lineage>
</organism>
<accession>A0A8C5L737</accession>
<keyword evidence="1" id="KW-1133">Transmembrane helix</keyword>
<dbReference type="PROSITE" id="PS51465">
    <property type="entry name" value="KAZAL_2"/>
    <property type="match status" value="1"/>
</dbReference>
<feature type="domain" description="Kazal-like" evidence="2">
    <location>
        <begin position="36"/>
        <end position="97"/>
    </location>
</feature>
<reference evidence="3" key="1">
    <citation type="submission" date="2025-08" db="UniProtKB">
        <authorList>
            <consortium name="Ensembl"/>
        </authorList>
    </citation>
    <scope>IDENTIFICATION</scope>
</reference>
<dbReference type="SUPFAM" id="SSF100895">
    <property type="entry name" value="Kazal-type serine protease inhibitors"/>
    <property type="match status" value="1"/>
</dbReference>
<proteinExistence type="predicted"/>
<feature type="transmembrane region" description="Helical" evidence="1">
    <location>
        <begin position="12"/>
        <end position="29"/>
    </location>
</feature>
<evidence type="ECO:0000259" key="2">
    <source>
        <dbReference type="PROSITE" id="PS51465"/>
    </source>
</evidence>
<evidence type="ECO:0000313" key="3">
    <source>
        <dbReference type="Ensembl" id="ENSJJAP00000019783.1"/>
    </source>
</evidence>
<dbReference type="InterPro" id="IPR036058">
    <property type="entry name" value="Kazal_dom_sf"/>
</dbReference>
<dbReference type="Gene3D" id="3.30.60.30">
    <property type="match status" value="1"/>
</dbReference>